<dbReference type="Proteomes" id="UP000005337">
    <property type="component" value="Unassembled WGS sequence"/>
</dbReference>
<dbReference type="EMBL" id="ABDW01000006">
    <property type="protein sequence ID" value="EDT15770.1"/>
    <property type="molecule type" value="Genomic_DNA"/>
</dbReference>
<evidence type="ECO:0000256" key="1">
    <source>
        <dbReference type="ARBA" id="ARBA00023118"/>
    </source>
</evidence>
<comment type="caution">
    <text evidence="2">The sequence shown here is derived from an EMBL/GenBank/DDBJ whole genome shotgun (WGS) entry which is preliminary data.</text>
</comment>
<dbReference type="Gene3D" id="3.30.70.2660">
    <property type="match status" value="1"/>
</dbReference>
<evidence type="ECO:0000313" key="2">
    <source>
        <dbReference type="EMBL" id="EDT15770.1"/>
    </source>
</evidence>
<keyword evidence="1" id="KW-0051">Antiviral defense</keyword>
<dbReference type="GO" id="GO:0051607">
    <property type="term" value="P:defense response to virus"/>
    <property type="evidence" value="ECO:0007669"/>
    <property type="project" value="UniProtKB-KW"/>
</dbReference>
<dbReference type="RefSeq" id="WP_004456490.1">
    <property type="nucleotide sequence ID" value="NZ_ABDW01000006.1"/>
</dbReference>
<name>B1BR50_CLOPF</name>
<sequence length="233" mass="27675">MKCIKFNISGKYAFFKNPEYNLNSYEYSFEHIHKPALLGILGAILGFDGKLQFKKNNKLEYYEELKNIKVAIEPYSSIFEHFEYDFVNGTGYANKGNSQMIKRMCLYNPLWTIYILGESIDEKMYINLNKHLSSHKSKYPIYLGDNSFKAKISNVEEIEVEPIQTNKNIIISSIFKRKILKCEYDEIKLYLPIKLQEVSLNYEYDWFITSNQKVNINDIEYIYKYKNKNIQFI</sequence>
<organism evidence="2 3">
    <name type="scientific">Clostridium perfringens E str. JGS1987</name>
    <dbReference type="NCBI Taxonomy" id="451755"/>
    <lineage>
        <taxon>Bacteria</taxon>
        <taxon>Bacillati</taxon>
        <taxon>Bacillota</taxon>
        <taxon>Clostridia</taxon>
        <taxon>Eubacteriales</taxon>
        <taxon>Clostridiaceae</taxon>
        <taxon>Clostridium</taxon>
    </lineage>
</organism>
<dbReference type="AlphaFoldDB" id="B1BR50"/>
<dbReference type="InterPro" id="IPR013422">
    <property type="entry name" value="CRISPR-assoc_prot_Cas5_N"/>
</dbReference>
<evidence type="ECO:0000313" key="3">
    <source>
        <dbReference type="Proteomes" id="UP000005337"/>
    </source>
</evidence>
<reference evidence="2 3" key="1">
    <citation type="submission" date="2007-07" db="EMBL/GenBank/DDBJ databases">
        <title>Annotation of Clostridium perfringens E str. JGS1987.</title>
        <authorList>
            <person name="Paulsen I."/>
            <person name="Sebastian Y."/>
        </authorList>
    </citation>
    <scope>NUCLEOTIDE SEQUENCE [LARGE SCALE GENOMIC DNA]</scope>
    <source>
        <strain evidence="3">E str. JGS1987</strain>
    </source>
</reference>
<dbReference type="NCBIfam" id="TIGR02593">
    <property type="entry name" value="CRISPR_cas5"/>
    <property type="match status" value="1"/>
</dbReference>
<protein>
    <submittedName>
        <fullName evidence="2">Crispr-associated protein Cas5</fullName>
    </submittedName>
</protein>
<accession>B1BR50</accession>
<proteinExistence type="predicted"/>
<gene>
    <name evidence="2" type="primary">cas</name>
    <name evidence="2" type="ORF">AC3_A0180</name>
</gene>